<accession>A0ABU5QKB0</accession>
<dbReference type="GO" id="GO:0016787">
    <property type="term" value="F:hydrolase activity"/>
    <property type="evidence" value="ECO:0007669"/>
    <property type="project" value="UniProtKB-KW"/>
</dbReference>
<evidence type="ECO:0000313" key="1">
    <source>
        <dbReference type="EMBL" id="MEA5257503.1"/>
    </source>
</evidence>
<gene>
    <name evidence="1" type="ORF">VB264_06900</name>
</gene>
<reference evidence="1 2" key="1">
    <citation type="submission" date="2023-12" db="EMBL/GenBank/DDBJ databases">
        <title>Novel species of the genus Arcicella isolated from rivers.</title>
        <authorList>
            <person name="Lu H."/>
        </authorList>
    </citation>
    <scope>NUCLEOTIDE SEQUENCE [LARGE SCALE GENOMIC DNA]</scope>
    <source>
        <strain evidence="1 2">LMG 21963</strain>
    </source>
</reference>
<evidence type="ECO:0000313" key="2">
    <source>
        <dbReference type="Proteomes" id="UP001304671"/>
    </source>
</evidence>
<proteinExistence type="predicted"/>
<dbReference type="Proteomes" id="UP001304671">
    <property type="component" value="Unassembled WGS sequence"/>
</dbReference>
<dbReference type="RefSeq" id="WP_323247927.1">
    <property type="nucleotide sequence ID" value="NZ_JAYFUL010000008.1"/>
</dbReference>
<keyword evidence="1" id="KW-0378">Hydrolase</keyword>
<protein>
    <submittedName>
        <fullName evidence="1">Glycoside hydrolase family 75 protein</fullName>
    </submittedName>
</protein>
<organism evidence="1 2">
    <name type="scientific">Arcicella aquatica</name>
    <dbReference type="NCBI Taxonomy" id="217141"/>
    <lineage>
        <taxon>Bacteria</taxon>
        <taxon>Pseudomonadati</taxon>
        <taxon>Bacteroidota</taxon>
        <taxon>Cytophagia</taxon>
        <taxon>Cytophagales</taxon>
        <taxon>Flectobacillaceae</taxon>
        <taxon>Arcicella</taxon>
    </lineage>
</organism>
<sequence length="250" mass="27412">MKKVLTLVLALFFSEDSIVGQTTCEKVDLKLSYPKNPTAKVWKINNAVIGYVSEMTIDVDGSPQAYHPQNIGLDNLSSAGGVGNLSPSVIVFESNKPYIQKSSDPFPGYYLAQTSLVDATKKVTDYRRYVNSEEIPYIAIPPNLIAKGVKKGDLAYVFNQKTNKGSFAIVADTGNNKHIGEGSVKLSERLGIKLIYKKNLKQIIASDSDKGIVYLIFPNSGNNKPLTLAEIEAKSQQFDKAEIKKMIACL</sequence>
<keyword evidence="2" id="KW-1185">Reference proteome</keyword>
<comment type="caution">
    <text evidence="1">The sequence shown here is derived from an EMBL/GenBank/DDBJ whole genome shotgun (WGS) entry which is preliminary data.</text>
</comment>
<name>A0ABU5QKB0_9BACT</name>
<dbReference type="EMBL" id="JAYFUL010000008">
    <property type="protein sequence ID" value="MEA5257503.1"/>
    <property type="molecule type" value="Genomic_DNA"/>
</dbReference>